<comment type="caution">
    <text evidence="1">The sequence shown here is derived from an EMBL/GenBank/DDBJ whole genome shotgun (WGS) entry which is preliminary data.</text>
</comment>
<protein>
    <submittedName>
        <fullName evidence="1">Uncharacterized protein</fullName>
    </submittedName>
</protein>
<sequence length="565" mass="62900">MASSGVVYGLRKVNQWGPRLELHWDITSQSVKDNTSTIRVRSYFNVNGTINWSARSYEGNTRINDGTRNTYYYTSSNSTQRHRLMNTSYHTIKHKSDGTATVSLEGWFNVKVLNWSGVNVSEIYAQGNITLNKIIRGIDNSSASLSYGWKEVIGSKQITFTKLSSTARVELAYSYYNSKNGNWSDTKTINSNYTSGSSLYFLAEDINKIHIYNPNSRTTSFRIILRVYQSNTLIDTITKNVDLNLKVEVPSVSGTVIVSGKNQSLLGDKLYAVQNIHIAKIDISASAKNGASIKSYEINFQGQKYNTKSTSVLITKSGHLAISIKATDSRGFTYSKILGSIISRSYSPPSLSNHRAFRVENSVENPLGKIVRVNGNIETTEVLNKEGKNINTPYWRISFDNSNTFKNKNIYYSKSIGIENSPTYTLYFGDAFSDLKVPGQVPSGQASLVLGKESVGINIVPSEGAKGLYLKDDLINNLKVALMYDFYADYKVYGGSNYIEAIKLNWSKIKEGISFANCWVATRGVAIILKYPSSSGDYGMVLTFGYGGTLKKHIRSSGKWEERSV</sequence>
<reference evidence="1 2" key="1">
    <citation type="journal article" date="2024" name="Front. Microbiol.">
        <title>Pangenomic and biochemical analyses of Helcococcus ovis reveal widespread tetracycline resistance and a novel bacterial species, Helcococcus bovis.</title>
        <authorList>
            <person name="Cunha F."/>
            <person name="Zhai Y."/>
            <person name="Casaro S."/>
            <person name="Jones K.L."/>
            <person name="Hernandez M."/>
            <person name="Bisinotto R.S."/>
            <person name="Kariyawasam S."/>
            <person name="Brown M.B."/>
            <person name="Phillips A."/>
            <person name="Jeong K.C."/>
            <person name="Galvao K.N."/>
        </authorList>
    </citation>
    <scope>NUCLEOTIDE SEQUENCE [LARGE SCALE GENOMIC DNA]</scope>
    <source>
        <strain evidence="1 2">KG197</strain>
    </source>
</reference>
<evidence type="ECO:0000313" key="1">
    <source>
        <dbReference type="EMBL" id="MFM1524502.1"/>
    </source>
</evidence>
<dbReference type="EMBL" id="JBFNFH010000003">
    <property type="protein sequence ID" value="MFM1524502.1"/>
    <property type="molecule type" value="Genomic_DNA"/>
</dbReference>
<gene>
    <name evidence="1" type="ORF">ABGF40_02330</name>
</gene>
<dbReference type="RefSeq" id="WP_408126299.1">
    <property type="nucleotide sequence ID" value="NZ_JBFNFH010000003.1"/>
</dbReference>
<name>A0ABW9F559_9FIRM</name>
<organism evidence="1 2">
    <name type="scientific">Helcococcus bovis</name>
    <dbReference type="NCBI Taxonomy" id="3153252"/>
    <lineage>
        <taxon>Bacteria</taxon>
        <taxon>Bacillati</taxon>
        <taxon>Bacillota</taxon>
        <taxon>Tissierellia</taxon>
        <taxon>Tissierellales</taxon>
        <taxon>Peptoniphilaceae</taxon>
        <taxon>Helcococcus</taxon>
    </lineage>
</organism>
<evidence type="ECO:0000313" key="2">
    <source>
        <dbReference type="Proteomes" id="UP001629536"/>
    </source>
</evidence>
<accession>A0ABW9F559</accession>
<proteinExistence type="predicted"/>
<keyword evidence="2" id="KW-1185">Reference proteome</keyword>
<dbReference type="Proteomes" id="UP001629536">
    <property type="component" value="Unassembled WGS sequence"/>
</dbReference>